<reference evidence="1" key="2">
    <citation type="journal article" date="2015" name="Fish Shellfish Immunol.">
        <title>Early steps in the European eel (Anguilla anguilla)-Vibrio vulnificus interaction in the gills: Role of the RtxA13 toxin.</title>
        <authorList>
            <person name="Callol A."/>
            <person name="Pajuelo D."/>
            <person name="Ebbesson L."/>
            <person name="Teles M."/>
            <person name="MacKenzie S."/>
            <person name="Amaro C."/>
        </authorList>
    </citation>
    <scope>NUCLEOTIDE SEQUENCE</scope>
</reference>
<organism evidence="1">
    <name type="scientific">Anguilla anguilla</name>
    <name type="common">European freshwater eel</name>
    <name type="synonym">Muraena anguilla</name>
    <dbReference type="NCBI Taxonomy" id="7936"/>
    <lineage>
        <taxon>Eukaryota</taxon>
        <taxon>Metazoa</taxon>
        <taxon>Chordata</taxon>
        <taxon>Craniata</taxon>
        <taxon>Vertebrata</taxon>
        <taxon>Euteleostomi</taxon>
        <taxon>Actinopterygii</taxon>
        <taxon>Neopterygii</taxon>
        <taxon>Teleostei</taxon>
        <taxon>Anguilliformes</taxon>
        <taxon>Anguillidae</taxon>
        <taxon>Anguilla</taxon>
    </lineage>
</organism>
<accession>A0A0E9XPK9</accession>
<protein>
    <submittedName>
        <fullName evidence="1">Uncharacterized protein</fullName>
    </submittedName>
</protein>
<sequence>MYCTSNVYVCFSSGRISKHFGLLTGKAKVCV</sequence>
<proteinExistence type="predicted"/>
<evidence type="ECO:0000313" key="1">
    <source>
        <dbReference type="EMBL" id="JAI03761.1"/>
    </source>
</evidence>
<dbReference type="AlphaFoldDB" id="A0A0E9XPK9"/>
<name>A0A0E9XPK9_ANGAN</name>
<dbReference type="EMBL" id="GBXM01004817">
    <property type="protein sequence ID" value="JAI03761.1"/>
    <property type="molecule type" value="Transcribed_RNA"/>
</dbReference>
<reference evidence="1" key="1">
    <citation type="submission" date="2014-11" db="EMBL/GenBank/DDBJ databases">
        <authorList>
            <person name="Amaro Gonzalez C."/>
        </authorList>
    </citation>
    <scope>NUCLEOTIDE SEQUENCE</scope>
</reference>